<feature type="region of interest" description="Disordered" evidence="4">
    <location>
        <begin position="336"/>
        <end position="377"/>
    </location>
</feature>
<organism evidence="5 6">
    <name type="scientific">Leptomonas seymouri</name>
    <dbReference type="NCBI Taxonomy" id="5684"/>
    <lineage>
        <taxon>Eukaryota</taxon>
        <taxon>Discoba</taxon>
        <taxon>Euglenozoa</taxon>
        <taxon>Kinetoplastea</taxon>
        <taxon>Metakinetoplastina</taxon>
        <taxon>Trypanosomatida</taxon>
        <taxon>Trypanosomatidae</taxon>
        <taxon>Leishmaniinae</taxon>
        <taxon>Leptomonas</taxon>
    </lineage>
</organism>
<feature type="compositionally biased region" description="Pro residues" evidence="4">
    <location>
        <begin position="363"/>
        <end position="373"/>
    </location>
</feature>
<comment type="caution">
    <text evidence="5">The sequence shown here is derived from an EMBL/GenBank/DDBJ whole genome shotgun (WGS) entry which is preliminary data.</text>
</comment>
<gene>
    <name evidence="5" type="ORF">ABL78_0129</name>
</gene>
<feature type="compositionally biased region" description="Polar residues" evidence="4">
    <location>
        <begin position="133"/>
        <end position="143"/>
    </location>
</feature>
<dbReference type="InterPro" id="IPR048720">
    <property type="entry name" value="PROPPIN"/>
</dbReference>
<evidence type="ECO:0000256" key="1">
    <source>
        <dbReference type="ARBA" id="ARBA00022574"/>
    </source>
</evidence>
<dbReference type="PANTHER" id="PTHR11227">
    <property type="entry name" value="WD-REPEAT PROTEIN INTERACTING WITH PHOSPHOINOSIDES WIPI -RELATED"/>
    <property type="match status" value="1"/>
</dbReference>
<evidence type="ECO:0000256" key="4">
    <source>
        <dbReference type="SAM" id="MobiDB-lite"/>
    </source>
</evidence>
<evidence type="ECO:0000256" key="2">
    <source>
        <dbReference type="ARBA" id="ARBA00022737"/>
    </source>
</evidence>
<dbReference type="OMA" id="QHETHGS"/>
<evidence type="ECO:0000256" key="3">
    <source>
        <dbReference type="ARBA" id="ARBA00025740"/>
    </source>
</evidence>
<dbReference type="AlphaFoldDB" id="A0A0N1PER0"/>
<dbReference type="InterPro" id="IPR001680">
    <property type="entry name" value="WD40_rpt"/>
</dbReference>
<protein>
    <submittedName>
        <fullName evidence="5">Uncharacterized protein</fullName>
    </submittedName>
</protein>
<evidence type="ECO:0000313" key="6">
    <source>
        <dbReference type="Proteomes" id="UP000038009"/>
    </source>
</evidence>
<name>A0A0N1PER0_LEPSE</name>
<keyword evidence="2" id="KW-0677">Repeat</keyword>
<dbReference type="SMART" id="SM00320">
    <property type="entry name" value="WD40"/>
    <property type="match status" value="2"/>
</dbReference>
<keyword evidence="1" id="KW-0853">WD repeat</keyword>
<dbReference type="InterPro" id="IPR036322">
    <property type="entry name" value="WD40_repeat_dom_sf"/>
</dbReference>
<dbReference type="OrthoDB" id="1667587at2759"/>
<feature type="region of interest" description="Disordered" evidence="4">
    <location>
        <begin position="133"/>
        <end position="158"/>
    </location>
</feature>
<dbReference type="SUPFAM" id="SSF50978">
    <property type="entry name" value="WD40 repeat-like"/>
    <property type="match status" value="1"/>
</dbReference>
<comment type="similarity">
    <text evidence="3">Belongs to the WD repeat PROPPIN family.</text>
</comment>
<sequence>MSAGVRTQRWSGASRRTYPPPACAFNPNCTVAVVSTIAGVRPFELMDSSTVANHHGPIAQSLIPPGPSQQDKGGSPSANAALLGAAEARTRISSSLHALWETPAYVATVAGESALIAVVFRARPALFTPPTYTMTTAERSPQAQKADAQPSPTRTAPAVDAAVAPHSEKGGEPDAFLFDEYAPSSSPADAGRAAPAELFASEAEYRRYVYLFDATTGLCLAALHFCGSPVLALRANAAVLLVVAADLFHMVELDALRYVRQQSMYKPSNPRAILDLSSAVPIRPRISQAHYPAAEDQRSFHGSSQPPLQYSYAVAFPQSARGYRGDVTVLTLLTTPRVSSSSPSSRELPRKSQSAPTSDTPAAPSPTVPPDAPPSMQQRTIAAHHHAVAHLRLRHDGRLLVTASELGTTLKIFDCATGSLLVELQRGHRPASVLSLGLQHDAHRVAALSANGTLHIFNSAAVVQSWEAGRRWSAPADTATTRAVSPPPSMNKARADYKLKITPLLGRDSPCLGTRWNGSIGKRGSPAPAESNAAAPINLPSDGSIHHEVGFAADGRSVWVAQVESTDTQLMLDGLQNAAAAAAGTHHSDDPCLVVQAVHFAGHKKRCVGKLTRFPVLPPGRTGAAGTEVEGVSFSIEV</sequence>
<dbReference type="InterPro" id="IPR015943">
    <property type="entry name" value="WD40/YVTN_repeat-like_dom_sf"/>
</dbReference>
<dbReference type="Proteomes" id="UP000038009">
    <property type="component" value="Unassembled WGS sequence"/>
</dbReference>
<dbReference type="VEuPathDB" id="TriTrypDB:Lsey_0002_0170"/>
<accession>A0A0N1PER0</accession>
<keyword evidence="6" id="KW-1185">Reference proteome</keyword>
<reference evidence="5 6" key="1">
    <citation type="journal article" date="2015" name="PLoS Pathog.">
        <title>Leptomonas seymouri: Adaptations to the Dixenous Life Cycle Analyzed by Genome Sequencing, Transcriptome Profiling and Co-infection with Leishmania donovani.</title>
        <authorList>
            <person name="Kraeva N."/>
            <person name="Butenko A."/>
            <person name="Hlavacova J."/>
            <person name="Kostygov A."/>
            <person name="Myskova J."/>
            <person name="Grybchuk D."/>
            <person name="Lestinova T."/>
            <person name="Votypka J."/>
            <person name="Volf P."/>
            <person name="Opperdoes F."/>
            <person name="Flegontov P."/>
            <person name="Lukes J."/>
            <person name="Yurchenko V."/>
        </authorList>
    </citation>
    <scope>NUCLEOTIDE SEQUENCE [LARGE SCALE GENOMIC DNA]</scope>
    <source>
        <strain evidence="5 6">ATCC 30220</strain>
    </source>
</reference>
<feature type="region of interest" description="Disordered" evidence="4">
    <location>
        <begin position="56"/>
        <end position="78"/>
    </location>
</feature>
<dbReference type="EMBL" id="LJSK01000002">
    <property type="protein sequence ID" value="KPI90693.1"/>
    <property type="molecule type" value="Genomic_DNA"/>
</dbReference>
<dbReference type="Gene3D" id="2.130.10.10">
    <property type="entry name" value="YVTN repeat-like/Quinoprotein amine dehydrogenase"/>
    <property type="match status" value="1"/>
</dbReference>
<dbReference type="GO" id="GO:0005737">
    <property type="term" value="C:cytoplasm"/>
    <property type="evidence" value="ECO:0007669"/>
    <property type="project" value="UniProtKB-ARBA"/>
</dbReference>
<feature type="compositionally biased region" description="Low complexity" evidence="4">
    <location>
        <begin position="336"/>
        <end position="346"/>
    </location>
</feature>
<proteinExistence type="inferred from homology"/>
<dbReference type="Pfam" id="PF21032">
    <property type="entry name" value="PROPPIN"/>
    <property type="match status" value="1"/>
</dbReference>
<evidence type="ECO:0000313" key="5">
    <source>
        <dbReference type="EMBL" id="KPI90693.1"/>
    </source>
</evidence>